<reference evidence="2" key="1">
    <citation type="submission" date="2022-11" db="UniProtKB">
        <authorList>
            <consortium name="WormBaseParasite"/>
        </authorList>
    </citation>
    <scope>IDENTIFICATION</scope>
</reference>
<dbReference type="Proteomes" id="UP000887565">
    <property type="component" value="Unplaced"/>
</dbReference>
<evidence type="ECO:0000313" key="1">
    <source>
        <dbReference type="Proteomes" id="UP000887565"/>
    </source>
</evidence>
<dbReference type="WBParaSite" id="nRc.2.0.1.t37473-RA">
    <property type="protein sequence ID" value="nRc.2.0.1.t37473-RA"/>
    <property type="gene ID" value="nRc.2.0.1.g37473"/>
</dbReference>
<name>A0A915KF88_ROMCU</name>
<sequence>MVIAEMIDLLIDKLPPKIVRLYTYYTAFGSIQQSEQCYTRSAILHIGNYSTLIADSSFSGSKRGISSKSTFFDDGAANFDSILIIKGSIKEER</sequence>
<keyword evidence="1" id="KW-1185">Reference proteome</keyword>
<protein>
    <submittedName>
        <fullName evidence="2">Uncharacterized protein</fullName>
    </submittedName>
</protein>
<dbReference type="AlphaFoldDB" id="A0A915KF88"/>
<accession>A0A915KF88</accession>
<evidence type="ECO:0000313" key="2">
    <source>
        <dbReference type="WBParaSite" id="nRc.2.0.1.t37473-RA"/>
    </source>
</evidence>
<proteinExistence type="predicted"/>
<organism evidence="1 2">
    <name type="scientific">Romanomermis culicivorax</name>
    <name type="common">Nematode worm</name>
    <dbReference type="NCBI Taxonomy" id="13658"/>
    <lineage>
        <taxon>Eukaryota</taxon>
        <taxon>Metazoa</taxon>
        <taxon>Ecdysozoa</taxon>
        <taxon>Nematoda</taxon>
        <taxon>Enoplea</taxon>
        <taxon>Dorylaimia</taxon>
        <taxon>Mermithida</taxon>
        <taxon>Mermithoidea</taxon>
        <taxon>Mermithidae</taxon>
        <taxon>Romanomermis</taxon>
    </lineage>
</organism>